<sequence>MTRTAEKQLQTAYWLLAMFNAQIAEFEATGANADRIEGLREGKAKTEQRIRELGGAVAE</sequence>
<evidence type="ECO:0000313" key="2">
    <source>
        <dbReference type="Proteomes" id="UP001501004"/>
    </source>
</evidence>
<protein>
    <submittedName>
        <fullName evidence="1">Uncharacterized protein</fullName>
    </submittedName>
</protein>
<accession>A0ABP7F2X1</accession>
<dbReference type="Proteomes" id="UP001501004">
    <property type="component" value="Unassembled WGS sequence"/>
</dbReference>
<proteinExistence type="predicted"/>
<keyword evidence="2" id="KW-1185">Reference proteome</keyword>
<comment type="caution">
    <text evidence="1">The sequence shown here is derived from an EMBL/GenBank/DDBJ whole genome shotgun (WGS) entry which is preliminary data.</text>
</comment>
<evidence type="ECO:0000313" key="1">
    <source>
        <dbReference type="EMBL" id="GAA3730422.1"/>
    </source>
</evidence>
<dbReference type="EMBL" id="BAABAE010000001">
    <property type="protein sequence ID" value="GAA3730422.1"/>
    <property type="molecule type" value="Genomic_DNA"/>
</dbReference>
<organism evidence="1 2">
    <name type="scientific">Leifsonella bigeumensis</name>
    <dbReference type="NCBI Taxonomy" id="433643"/>
    <lineage>
        <taxon>Bacteria</taxon>
        <taxon>Bacillati</taxon>
        <taxon>Actinomycetota</taxon>
        <taxon>Actinomycetes</taxon>
        <taxon>Micrococcales</taxon>
        <taxon>Microbacteriaceae</taxon>
        <taxon>Leifsonella</taxon>
    </lineage>
</organism>
<dbReference type="RefSeq" id="WP_344753121.1">
    <property type="nucleotide sequence ID" value="NZ_BAABAE010000001.1"/>
</dbReference>
<reference evidence="2" key="1">
    <citation type="journal article" date="2019" name="Int. J. Syst. Evol. Microbiol.">
        <title>The Global Catalogue of Microorganisms (GCM) 10K type strain sequencing project: providing services to taxonomists for standard genome sequencing and annotation.</title>
        <authorList>
            <consortium name="The Broad Institute Genomics Platform"/>
            <consortium name="The Broad Institute Genome Sequencing Center for Infectious Disease"/>
            <person name="Wu L."/>
            <person name="Ma J."/>
        </authorList>
    </citation>
    <scope>NUCLEOTIDE SEQUENCE [LARGE SCALE GENOMIC DNA]</scope>
    <source>
        <strain evidence="2">JCM 16949</strain>
    </source>
</reference>
<gene>
    <name evidence="1" type="ORF">GCM10022239_03760</name>
</gene>
<name>A0ABP7F2X1_9MICO</name>